<keyword evidence="1" id="KW-0812">Transmembrane</keyword>
<protein>
    <submittedName>
        <fullName evidence="2">Uncharacterized protein</fullName>
    </submittedName>
</protein>
<evidence type="ECO:0000313" key="2">
    <source>
        <dbReference type="EMBL" id="EEO40572.1"/>
    </source>
</evidence>
<feature type="transmembrane region" description="Helical" evidence="1">
    <location>
        <begin position="6"/>
        <end position="26"/>
    </location>
</feature>
<reference evidence="2 3" key="1">
    <citation type="submission" date="2011-10" db="EMBL/GenBank/DDBJ databases">
        <title>The Genome Sequence of Fusobacterium sp. 4_1_13.</title>
        <authorList>
            <consortium name="The Broad Institute Genome Sequencing Platform"/>
            <person name="Earl A."/>
            <person name="Ward D."/>
            <person name="Feldgarden M."/>
            <person name="Gevers D."/>
            <person name="Strauss J."/>
            <person name="Ambrose C."/>
            <person name="Allen-Vercoe E."/>
            <person name="Young S.K."/>
            <person name="Zeng Q."/>
            <person name="Gargeya S."/>
            <person name="Fitzgerald M."/>
            <person name="Haas B."/>
            <person name="Abouelleil A."/>
            <person name="Alvarado L."/>
            <person name="Arachchi H.M."/>
            <person name="Berlin A."/>
            <person name="Brown A."/>
            <person name="Chapman S.B."/>
            <person name="Chen Z."/>
            <person name="Dunbar C."/>
            <person name="Freedman E."/>
            <person name="Gearin G."/>
            <person name="Goldberg J."/>
            <person name="Griggs A."/>
            <person name="Gujja S."/>
            <person name="Heiman D."/>
            <person name="Howarth C."/>
            <person name="Larson L."/>
            <person name="Lui A."/>
            <person name="MacDonald P.J."/>
            <person name="Montmayeur A."/>
            <person name="Murphy C."/>
            <person name="Neiman D."/>
            <person name="Pearson M."/>
            <person name="Priest M."/>
            <person name="Roberts A."/>
            <person name="Saif S."/>
            <person name="Shea T."/>
            <person name="Shenoy N."/>
            <person name="Sisk P."/>
            <person name="Stolte C."/>
            <person name="Sykes S."/>
            <person name="Wortman J."/>
            <person name="Nusbaum C."/>
            <person name="Birren B."/>
        </authorList>
    </citation>
    <scope>NUCLEOTIDE SEQUENCE [LARGE SCALE GENOMIC DNA]</scope>
    <source>
        <strain evidence="2 3">4_1_13</strain>
    </source>
</reference>
<gene>
    <name evidence="2" type="ORF">FSCG_01285</name>
</gene>
<keyword evidence="1" id="KW-1133">Transmembrane helix</keyword>
<sequence>MNKKLIILLCLFFIIIISAFIIYNRIQKEKEAEAFKKQYLIETQRIVPNNEFDVITIE</sequence>
<dbReference type="EMBL" id="ACDE02000019">
    <property type="protein sequence ID" value="EEO40572.1"/>
    <property type="molecule type" value="Genomic_DNA"/>
</dbReference>
<name>A0A0M1VV57_FUSVC</name>
<evidence type="ECO:0000313" key="3">
    <source>
        <dbReference type="Proteomes" id="UP000004925"/>
    </source>
</evidence>
<dbReference type="Proteomes" id="UP000004925">
    <property type="component" value="Unassembled WGS sequence"/>
</dbReference>
<organism evidence="2 3">
    <name type="scientific">Fusobacterium vincentii 4_1_13</name>
    <dbReference type="NCBI Taxonomy" id="469606"/>
    <lineage>
        <taxon>Bacteria</taxon>
        <taxon>Fusobacteriati</taxon>
        <taxon>Fusobacteriota</taxon>
        <taxon>Fusobacteriia</taxon>
        <taxon>Fusobacteriales</taxon>
        <taxon>Fusobacteriaceae</taxon>
        <taxon>Fusobacterium</taxon>
    </lineage>
</organism>
<dbReference type="HOGENOM" id="CLU_2972915_0_0_0"/>
<proteinExistence type="predicted"/>
<evidence type="ECO:0000256" key="1">
    <source>
        <dbReference type="SAM" id="Phobius"/>
    </source>
</evidence>
<dbReference type="AlphaFoldDB" id="A0A0M1VV57"/>
<comment type="caution">
    <text evidence="2">The sequence shown here is derived from an EMBL/GenBank/DDBJ whole genome shotgun (WGS) entry which is preliminary data.</text>
</comment>
<dbReference type="RefSeq" id="WP_008803172.1">
    <property type="nucleotide sequence ID" value="NZ_KQ235737.1"/>
</dbReference>
<accession>A0A0M1VV57</accession>
<keyword evidence="1" id="KW-0472">Membrane</keyword>